<keyword evidence="3" id="KW-0479">Metal-binding</keyword>
<comment type="cofactor">
    <cofactor evidence="1">
        <name>Ca(2+)</name>
        <dbReference type="ChEBI" id="CHEBI:29108"/>
    </cofactor>
</comment>
<keyword evidence="9" id="KW-1185">Reference proteome</keyword>
<dbReference type="InterPro" id="IPR000917">
    <property type="entry name" value="Sulfatase_N"/>
</dbReference>
<evidence type="ECO:0000256" key="4">
    <source>
        <dbReference type="ARBA" id="ARBA00022729"/>
    </source>
</evidence>
<proteinExistence type="inferred from homology"/>
<sequence length="495" mass="54901">MTSRAVVFFAAFACFTQSCDAQQPERSPNVLLIVSDDLQACLGCYHNRTCQTPNLDRLANEGILFERAYCQYPVCGPSRASMMSGLYPNLTRMLGNRTTLGAFRETNTELAHHPSIGEFLKTNGYVSLRVSKIYHMGVPGGIEAGDRGGDDPLSWDRAFDIMAPETASLGELELLSPIRKHYGSNFARIIIPDEAATTQTDYLAASQAIAILENRARGRTDSRFLRPEQPFFLAVGFVRPHVPLVAPKRIFDKYPEDSVELPKVPENDLDDVPSAAAGMENFGRYGMSEEQQRAAIASYYASVTFMDEQVGRLLETLDRLKLRDDTVVIFASDHGYNLGEHNCWQKLSLFEDSTRVPLLISSPDHKESAGQANGEIVELIDLYPTIAELCGLKEKAPEILQGQSLVPILESPAEVMDADAHAYTVTYRRGESLRTGPWRFNRWGDSGEELYDHQTDPGEFTNLANHPDHTAAVDSLRTQLVHVRESSSKSTGSSD</sequence>
<name>A0A5C5W8K0_9PLAN</name>
<dbReference type="GO" id="GO:0046872">
    <property type="term" value="F:metal ion binding"/>
    <property type="evidence" value="ECO:0007669"/>
    <property type="project" value="UniProtKB-KW"/>
</dbReference>
<reference evidence="8 9" key="1">
    <citation type="submission" date="2019-02" db="EMBL/GenBank/DDBJ databases">
        <title>Deep-cultivation of Planctomycetes and their phenomic and genomic characterization uncovers novel biology.</title>
        <authorList>
            <person name="Wiegand S."/>
            <person name="Jogler M."/>
            <person name="Boedeker C."/>
            <person name="Pinto D."/>
            <person name="Vollmers J."/>
            <person name="Rivas-Marin E."/>
            <person name="Kohn T."/>
            <person name="Peeters S.H."/>
            <person name="Heuer A."/>
            <person name="Rast P."/>
            <person name="Oberbeckmann S."/>
            <person name="Bunk B."/>
            <person name="Jeske O."/>
            <person name="Meyerdierks A."/>
            <person name="Storesund J.E."/>
            <person name="Kallscheuer N."/>
            <person name="Luecker S."/>
            <person name="Lage O.M."/>
            <person name="Pohl T."/>
            <person name="Merkel B.J."/>
            <person name="Hornburger P."/>
            <person name="Mueller R.-W."/>
            <person name="Bruemmer F."/>
            <person name="Labrenz M."/>
            <person name="Spormann A.M."/>
            <person name="Op Den Camp H."/>
            <person name="Overmann J."/>
            <person name="Amann R."/>
            <person name="Jetten M.S.M."/>
            <person name="Mascher T."/>
            <person name="Medema M.H."/>
            <person name="Devos D.P."/>
            <person name="Kaster A.-K."/>
            <person name="Ovreas L."/>
            <person name="Rohde M."/>
            <person name="Galperin M.Y."/>
            <person name="Jogler C."/>
        </authorList>
    </citation>
    <scope>NUCLEOTIDE SEQUENCE [LARGE SCALE GENOMIC DNA]</scope>
    <source>
        <strain evidence="8 9">KOR42</strain>
    </source>
</reference>
<organism evidence="8 9">
    <name type="scientific">Thalassoglobus neptunius</name>
    <dbReference type="NCBI Taxonomy" id="1938619"/>
    <lineage>
        <taxon>Bacteria</taxon>
        <taxon>Pseudomonadati</taxon>
        <taxon>Planctomycetota</taxon>
        <taxon>Planctomycetia</taxon>
        <taxon>Planctomycetales</taxon>
        <taxon>Planctomycetaceae</taxon>
        <taxon>Thalassoglobus</taxon>
    </lineage>
</organism>
<dbReference type="GO" id="GO:0047753">
    <property type="term" value="F:choline-sulfatase activity"/>
    <property type="evidence" value="ECO:0007669"/>
    <property type="project" value="UniProtKB-EC"/>
</dbReference>
<dbReference type="Proteomes" id="UP000317243">
    <property type="component" value="Unassembled WGS sequence"/>
</dbReference>
<dbReference type="SUPFAM" id="SSF53649">
    <property type="entry name" value="Alkaline phosphatase-like"/>
    <property type="match status" value="1"/>
</dbReference>
<dbReference type="EMBL" id="SIHI01000028">
    <property type="protein sequence ID" value="TWT46359.1"/>
    <property type="molecule type" value="Genomic_DNA"/>
</dbReference>
<evidence type="ECO:0000313" key="9">
    <source>
        <dbReference type="Proteomes" id="UP000317243"/>
    </source>
</evidence>
<accession>A0A5C5W8K0</accession>
<feature type="domain" description="Sulfatase N-terminal" evidence="7">
    <location>
        <begin position="28"/>
        <end position="129"/>
    </location>
</feature>
<keyword evidence="4" id="KW-0732">Signal</keyword>
<evidence type="ECO:0000256" key="6">
    <source>
        <dbReference type="ARBA" id="ARBA00022837"/>
    </source>
</evidence>
<dbReference type="Pfam" id="PF00884">
    <property type="entry name" value="Sulfatase"/>
    <property type="match status" value="2"/>
</dbReference>
<dbReference type="PROSITE" id="PS51257">
    <property type="entry name" value="PROKAR_LIPOPROTEIN"/>
    <property type="match status" value="1"/>
</dbReference>
<comment type="similarity">
    <text evidence="2">Belongs to the sulfatase family.</text>
</comment>
<comment type="caution">
    <text evidence="8">The sequence shown here is derived from an EMBL/GenBank/DDBJ whole genome shotgun (WGS) entry which is preliminary data.</text>
</comment>
<evidence type="ECO:0000256" key="5">
    <source>
        <dbReference type="ARBA" id="ARBA00022801"/>
    </source>
</evidence>
<protein>
    <submittedName>
        <fullName evidence="8">Choline-sulfatase</fullName>
        <ecNumber evidence="8">3.1.6.6</ecNumber>
    </submittedName>
</protein>
<keyword evidence="6" id="KW-0106">Calcium</keyword>
<dbReference type="EC" id="3.1.6.6" evidence="8"/>
<dbReference type="GO" id="GO:0004423">
    <property type="term" value="F:iduronate-2-sulfatase activity"/>
    <property type="evidence" value="ECO:0007669"/>
    <property type="project" value="InterPro"/>
</dbReference>
<keyword evidence="5 8" id="KW-0378">Hydrolase</keyword>
<dbReference type="PANTHER" id="PTHR45953:SF1">
    <property type="entry name" value="IDURONATE 2-SULFATASE"/>
    <property type="match status" value="1"/>
</dbReference>
<dbReference type="OrthoDB" id="279611at2"/>
<evidence type="ECO:0000256" key="2">
    <source>
        <dbReference type="ARBA" id="ARBA00008779"/>
    </source>
</evidence>
<dbReference type="RefSeq" id="WP_146511708.1">
    <property type="nucleotide sequence ID" value="NZ_SIHI01000028.1"/>
</dbReference>
<dbReference type="GO" id="GO:0005737">
    <property type="term" value="C:cytoplasm"/>
    <property type="evidence" value="ECO:0007669"/>
    <property type="project" value="TreeGrafter"/>
</dbReference>
<dbReference type="CDD" id="cd16030">
    <property type="entry name" value="iduronate-2-sulfatase"/>
    <property type="match status" value="1"/>
</dbReference>
<gene>
    <name evidence="8" type="primary">betC_20</name>
    <name evidence="8" type="ORF">KOR42_43360</name>
</gene>
<evidence type="ECO:0000256" key="3">
    <source>
        <dbReference type="ARBA" id="ARBA00022723"/>
    </source>
</evidence>
<dbReference type="AlphaFoldDB" id="A0A5C5W8K0"/>
<feature type="domain" description="Sulfatase N-terminal" evidence="7">
    <location>
        <begin position="227"/>
        <end position="391"/>
    </location>
</feature>
<dbReference type="InterPro" id="IPR017850">
    <property type="entry name" value="Alkaline_phosphatase_core_sf"/>
</dbReference>
<dbReference type="InterPro" id="IPR035874">
    <property type="entry name" value="IDS"/>
</dbReference>
<evidence type="ECO:0000259" key="7">
    <source>
        <dbReference type="Pfam" id="PF00884"/>
    </source>
</evidence>
<dbReference type="PANTHER" id="PTHR45953">
    <property type="entry name" value="IDURONATE 2-SULFATASE"/>
    <property type="match status" value="1"/>
</dbReference>
<evidence type="ECO:0000256" key="1">
    <source>
        <dbReference type="ARBA" id="ARBA00001913"/>
    </source>
</evidence>
<dbReference type="Gene3D" id="3.40.720.10">
    <property type="entry name" value="Alkaline Phosphatase, subunit A"/>
    <property type="match status" value="1"/>
</dbReference>
<evidence type="ECO:0000313" key="8">
    <source>
        <dbReference type="EMBL" id="TWT46359.1"/>
    </source>
</evidence>